<comment type="caution">
    <text evidence="3">The sequence shown here is derived from an EMBL/GenBank/DDBJ whole genome shotgun (WGS) entry which is preliminary data.</text>
</comment>
<evidence type="ECO:0000256" key="1">
    <source>
        <dbReference type="ARBA" id="ARBA00023012"/>
    </source>
</evidence>
<reference evidence="3 4" key="1">
    <citation type="journal article" date="2014" name="Int. J. Syst. Evol. Microbiol.">
        <title>Complete genome sequence of Corynebacterium casei LMG S-19264T (=DSM 44701T), isolated from a smear-ripened cheese.</title>
        <authorList>
            <consortium name="US DOE Joint Genome Institute (JGI-PGF)"/>
            <person name="Walter F."/>
            <person name="Albersmeier A."/>
            <person name="Kalinowski J."/>
            <person name="Ruckert C."/>
        </authorList>
    </citation>
    <scope>NUCLEOTIDE SEQUENCE [LARGE SCALE GENOMIC DNA]</scope>
    <source>
        <strain evidence="3 4">NBRC 111766</strain>
    </source>
</reference>
<dbReference type="Gene3D" id="1.20.120.160">
    <property type="entry name" value="HPT domain"/>
    <property type="match status" value="1"/>
</dbReference>
<dbReference type="InterPro" id="IPR008207">
    <property type="entry name" value="Sig_transdc_His_kin_Hpt_dom"/>
</dbReference>
<dbReference type="InterPro" id="IPR036641">
    <property type="entry name" value="HPT_dom_sf"/>
</dbReference>
<dbReference type="Pfam" id="PF01627">
    <property type="entry name" value="Hpt"/>
    <property type="match status" value="1"/>
</dbReference>
<dbReference type="EMBL" id="BSPP01000004">
    <property type="protein sequence ID" value="GLS86016.1"/>
    <property type="molecule type" value="Genomic_DNA"/>
</dbReference>
<dbReference type="RefSeq" id="WP_284324225.1">
    <property type="nucleotide sequence ID" value="NZ_BSPP01000004.1"/>
</dbReference>
<name>A0AA37X2B2_9RHOB</name>
<proteinExistence type="predicted"/>
<sequence>MIRQPFNDISPDEADADLSQALGLAQAMFVELIVERIMAFEAYRKLASLSDQPQLEMAKIADIAHKISGVGATLGFGKAGALAAELDRAISDNPARLANPDYLKQVVDPRLEALLDELESLLDA</sequence>
<dbReference type="GO" id="GO:0004672">
    <property type="term" value="F:protein kinase activity"/>
    <property type="evidence" value="ECO:0007669"/>
    <property type="project" value="UniProtKB-ARBA"/>
</dbReference>
<protein>
    <recommendedName>
        <fullName evidence="2">HPt domain-containing protein</fullName>
    </recommendedName>
</protein>
<gene>
    <name evidence="3" type="ORF">GCM10010873_09900</name>
</gene>
<keyword evidence="1" id="KW-0902">Two-component regulatory system</keyword>
<evidence type="ECO:0000313" key="3">
    <source>
        <dbReference type="EMBL" id="GLS86016.1"/>
    </source>
</evidence>
<dbReference type="AlphaFoldDB" id="A0AA37X2B2"/>
<evidence type="ECO:0000313" key="4">
    <source>
        <dbReference type="Proteomes" id="UP001157355"/>
    </source>
</evidence>
<dbReference type="SUPFAM" id="SSF47226">
    <property type="entry name" value="Histidine-containing phosphotransfer domain, HPT domain"/>
    <property type="match status" value="1"/>
</dbReference>
<dbReference type="GO" id="GO:0000160">
    <property type="term" value="P:phosphorelay signal transduction system"/>
    <property type="evidence" value="ECO:0007669"/>
    <property type="project" value="UniProtKB-KW"/>
</dbReference>
<evidence type="ECO:0000259" key="2">
    <source>
        <dbReference type="Pfam" id="PF01627"/>
    </source>
</evidence>
<accession>A0AA37X2B2</accession>
<feature type="domain" description="HPt" evidence="2">
    <location>
        <begin position="44"/>
        <end position="119"/>
    </location>
</feature>
<organism evidence="3 4">
    <name type="scientific">Cypionkella aquatica</name>
    <dbReference type="NCBI Taxonomy" id="1756042"/>
    <lineage>
        <taxon>Bacteria</taxon>
        <taxon>Pseudomonadati</taxon>
        <taxon>Pseudomonadota</taxon>
        <taxon>Alphaproteobacteria</taxon>
        <taxon>Rhodobacterales</taxon>
        <taxon>Paracoccaceae</taxon>
        <taxon>Cypionkella</taxon>
    </lineage>
</organism>
<keyword evidence="4" id="KW-1185">Reference proteome</keyword>
<dbReference type="Proteomes" id="UP001157355">
    <property type="component" value="Unassembled WGS sequence"/>
</dbReference>